<accession>A0ABQ1HF17</accession>
<dbReference type="Pfam" id="PF00109">
    <property type="entry name" value="ketoacyl-synt"/>
    <property type="match status" value="1"/>
</dbReference>
<evidence type="ECO:0000313" key="8">
    <source>
        <dbReference type="Proteomes" id="UP000623419"/>
    </source>
</evidence>
<dbReference type="InterPro" id="IPR000794">
    <property type="entry name" value="Beta-ketoacyl_synthase"/>
</dbReference>
<keyword evidence="8" id="KW-1185">Reference proteome</keyword>
<dbReference type="InterPro" id="IPR020841">
    <property type="entry name" value="PKS_Beta-ketoAc_synthase_dom"/>
</dbReference>
<keyword evidence="3 4" id="KW-0808">Transferase</keyword>
<evidence type="ECO:0000313" key="7">
    <source>
        <dbReference type="EMBL" id="GGA74735.1"/>
    </source>
</evidence>
<comment type="pathway">
    <text evidence="1">Lipid metabolism; fatty acid biosynthesis.</text>
</comment>
<dbReference type="InterPro" id="IPR016039">
    <property type="entry name" value="Thiolase-like"/>
</dbReference>
<dbReference type="Pfam" id="PF02801">
    <property type="entry name" value="Ketoacyl-synt_C"/>
    <property type="match status" value="1"/>
</dbReference>
<evidence type="ECO:0000256" key="2">
    <source>
        <dbReference type="ARBA" id="ARBA00008467"/>
    </source>
</evidence>
<dbReference type="Proteomes" id="UP000623419">
    <property type="component" value="Unassembled WGS sequence"/>
</dbReference>
<dbReference type="PANTHER" id="PTHR11712:SF320">
    <property type="entry name" value="BETA-KETOACYL SYNTHASE"/>
    <property type="match status" value="1"/>
</dbReference>
<feature type="region of interest" description="Disordered" evidence="5">
    <location>
        <begin position="238"/>
        <end position="259"/>
    </location>
</feature>
<comment type="similarity">
    <text evidence="2 4">Belongs to the thiolase-like superfamily. Beta-ketoacyl-ACP synthases family.</text>
</comment>
<dbReference type="InterPro" id="IPR018201">
    <property type="entry name" value="Ketoacyl_synth_AS"/>
</dbReference>
<dbReference type="SMART" id="SM00825">
    <property type="entry name" value="PKS_KS"/>
    <property type="match status" value="1"/>
</dbReference>
<evidence type="ECO:0000259" key="6">
    <source>
        <dbReference type="PROSITE" id="PS52004"/>
    </source>
</evidence>
<dbReference type="PROSITE" id="PS00606">
    <property type="entry name" value="KS3_1"/>
    <property type="match status" value="1"/>
</dbReference>
<protein>
    <submittedName>
        <fullName evidence="7">Beta-ketoacyl-[acyl-carrier-protein] synthase II</fullName>
    </submittedName>
</protein>
<evidence type="ECO:0000256" key="3">
    <source>
        <dbReference type="ARBA" id="ARBA00022679"/>
    </source>
</evidence>
<gene>
    <name evidence="7" type="ORF">GCM10011521_11180</name>
</gene>
<organism evidence="7 8">
    <name type="scientific">Arenimonas soli</name>
    <dbReference type="NCBI Taxonomy" id="2269504"/>
    <lineage>
        <taxon>Bacteria</taxon>
        <taxon>Pseudomonadati</taxon>
        <taxon>Pseudomonadota</taxon>
        <taxon>Gammaproteobacteria</taxon>
        <taxon>Lysobacterales</taxon>
        <taxon>Lysobacteraceae</taxon>
        <taxon>Arenimonas</taxon>
    </lineage>
</organism>
<reference evidence="8" key="1">
    <citation type="journal article" date="2019" name="Int. J. Syst. Evol. Microbiol.">
        <title>The Global Catalogue of Microorganisms (GCM) 10K type strain sequencing project: providing services to taxonomists for standard genome sequencing and annotation.</title>
        <authorList>
            <consortium name="The Broad Institute Genomics Platform"/>
            <consortium name="The Broad Institute Genome Sequencing Center for Infectious Disease"/>
            <person name="Wu L."/>
            <person name="Ma J."/>
        </authorList>
    </citation>
    <scope>NUCLEOTIDE SEQUENCE [LARGE SCALE GENOMIC DNA]</scope>
    <source>
        <strain evidence="8">CGMCC 1.15905</strain>
    </source>
</reference>
<dbReference type="PANTHER" id="PTHR11712">
    <property type="entry name" value="POLYKETIDE SYNTHASE-RELATED"/>
    <property type="match status" value="1"/>
</dbReference>
<dbReference type="SUPFAM" id="SSF53901">
    <property type="entry name" value="Thiolase-like"/>
    <property type="match status" value="2"/>
</dbReference>
<dbReference type="PROSITE" id="PS52004">
    <property type="entry name" value="KS3_2"/>
    <property type="match status" value="1"/>
</dbReference>
<evidence type="ECO:0000256" key="1">
    <source>
        <dbReference type="ARBA" id="ARBA00005194"/>
    </source>
</evidence>
<comment type="caution">
    <text evidence="7">The sequence shown here is derived from an EMBL/GenBank/DDBJ whole genome shotgun (WGS) entry which is preliminary data.</text>
</comment>
<name>A0ABQ1HF17_9GAMM</name>
<feature type="domain" description="Ketosynthase family 3 (KS3)" evidence="6">
    <location>
        <begin position="1"/>
        <end position="393"/>
    </location>
</feature>
<dbReference type="NCBIfam" id="NF006618">
    <property type="entry name" value="PRK09185.1"/>
    <property type="match status" value="1"/>
</dbReference>
<proteinExistence type="inferred from homology"/>
<evidence type="ECO:0000256" key="5">
    <source>
        <dbReference type="SAM" id="MobiDB-lite"/>
    </source>
</evidence>
<dbReference type="Gene3D" id="3.40.47.10">
    <property type="match status" value="1"/>
</dbReference>
<dbReference type="EMBL" id="BMKC01000001">
    <property type="protein sequence ID" value="GGA74735.1"/>
    <property type="molecule type" value="Genomic_DNA"/>
</dbReference>
<sequence>MKPVFLNELAMACALGADLETVAANLFAADAPGGLVESDLASPGRPLAIGRVPGELPSLAALEVPLRGRNNALLELALAPIRPAVERLVARHGASRVAVVLGTSTSGVGESEAAHRAYLANGRWPDSFHYTQQEMGMPARFVASRLGLTGPAHVISTACSSSAKALASAARLINAGLADAVVAGGADSLCEFTVAGFSALGSVSAARCLPFSRNRCGINIGEGAALFVVSRDEGPVRLSGWGESSDAHHMSAPEPEGQGPERAIRAALQRAGLEPGDIHYVNLHGTATPQNDAMEARVMARVFGAGTPCSSTKALTGHTLGAAGAIEAAIAWITLARNPGRHLPPHWWDGAVDPEFPAIHLVAPGTRALHAPRRVLSQSFAFGGSNAALVLEAA</sequence>
<dbReference type="RefSeq" id="WP_188662095.1">
    <property type="nucleotide sequence ID" value="NZ_BMKC01000001.1"/>
</dbReference>
<evidence type="ECO:0000256" key="4">
    <source>
        <dbReference type="RuleBase" id="RU003694"/>
    </source>
</evidence>
<dbReference type="InterPro" id="IPR014031">
    <property type="entry name" value="Ketoacyl_synth_C"/>
</dbReference>
<dbReference type="InterPro" id="IPR014030">
    <property type="entry name" value="Ketoacyl_synth_N"/>
</dbReference>